<dbReference type="EMBL" id="NEVJ01000002">
    <property type="protein sequence ID" value="OZI23724.1"/>
    <property type="molecule type" value="Genomic_DNA"/>
</dbReference>
<dbReference type="RefSeq" id="WP_094846685.1">
    <property type="nucleotide sequence ID" value="NZ_NEVJ01000002.1"/>
</dbReference>
<dbReference type="Pfam" id="PF24703">
    <property type="entry name" value="DUF7666"/>
    <property type="match status" value="1"/>
</dbReference>
<comment type="caution">
    <text evidence="2">The sequence shown here is derived from an EMBL/GenBank/DDBJ whole genome shotgun (WGS) entry which is preliminary data.</text>
</comment>
<feature type="domain" description="DUF7666" evidence="1">
    <location>
        <begin position="11"/>
        <end position="105"/>
    </location>
</feature>
<keyword evidence="3" id="KW-1185">Reference proteome</keyword>
<organism evidence="2 3">
    <name type="scientific">Bordetella genomosp. 9</name>
    <dbReference type="NCBI Taxonomy" id="1416803"/>
    <lineage>
        <taxon>Bacteria</taxon>
        <taxon>Pseudomonadati</taxon>
        <taxon>Pseudomonadota</taxon>
        <taxon>Betaproteobacteria</taxon>
        <taxon>Burkholderiales</taxon>
        <taxon>Alcaligenaceae</taxon>
        <taxon>Bordetella</taxon>
    </lineage>
</organism>
<sequence>MTTDKQTTGPVTAFKGFDKNLACRGYQYSIGETYEHAGRVVRCASGGFHSCEYPLDVFNYYPPADSRYAVVLAGGEIDRKEGGDTKLASGKITIEAELRMPQLISKAIDWIMARVDKASGVYLEQNRSHASNTGDYSAASNTGYGSAASNTGDYSAASNTGDYSAASNTGYGSAASNTGARSAASNTGARSAASVEGKHSVALAAGAQSRAKACKGSAIVLVYRDLETTEESEYGRIVHIRAAVAGRDGVKPDTWYMLDEAGELVEVDEPSGA</sequence>
<evidence type="ECO:0000259" key="1">
    <source>
        <dbReference type="Pfam" id="PF24703"/>
    </source>
</evidence>
<dbReference type="InterPro" id="IPR056083">
    <property type="entry name" value="DUF7666"/>
</dbReference>
<dbReference type="Proteomes" id="UP000216857">
    <property type="component" value="Unassembled WGS sequence"/>
</dbReference>
<evidence type="ECO:0000313" key="2">
    <source>
        <dbReference type="EMBL" id="OZI23724.1"/>
    </source>
</evidence>
<name>A0A261RFC3_9BORD</name>
<reference evidence="2" key="1">
    <citation type="submission" date="2017-05" db="EMBL/GenBank/DDBJ databases">
        <title>Complete and WGS of Bordetella genogroups.</title>
        <authorList>
            <person name="Spilker T."/>
            <person name="Lipuma J."/>
        </authorList>
    </citation>
    <scope>NUCLEOTIDE SEQUENCE</scope>
    <source>
        <strain evidence="2">AU21707</strain>
    </source>
</reference>
<dbReference type="OrthoDB" id="8456222at2"/>
<protein>
    <recommendedName>
        <fullName evidence="1">DUF7666 domain-containing protein</fullName>
    </recommendedName>
</protein>
<accession>A0A261RFC3</accession>
<dbReference type="AlphaFoldDB" id="A0A261RFC3"/>
<gene>
    <name evidence="2" type="ORF">CAL26_09845</name>
</gene>
<evidence type="ECO:0000313" key="3">
    <source>
        <dbReference type="Proteomes" id="UP000216857"/>
    </source>
</evidence>
<proteinExistence type="predicted"/>